<feature type="domain" description="Nudix hydrolase" evidence="12">
    <location>
        <begin position="3"/>
        <end position="127"/>
    </location>
</feature>
<proteinExistence type="inferred from homology"/>
<dbReference type="SUPFAM" id="SSF55811">
    <property type="entry name" value="Nudix"/>
    <property type="match status" value="1"/>
</dbReference>
<dbReference type="InterPro" id="IPR015797">
    <property type="entry name" value="NUDIX_hydrolase-like_dom_sf"/>
</dbReference>
<keyword evidence="8" id="KW-0460">Magnesium</keyword>
<dbReference type="InterPro" id="IPR000086">
    <property type="entry name" value="NUDIX_hydrolase_dom"/>
</dbReference>
<evidence type="ECO:0000259" key="12">
    <source>
        <dbReference type="PROSITE" id="PS51462"/>
    </source>
</evidence>
<keyword evidence="7" id="KW-0378">Hydrolase</keyword>
<evidence type="ECO:0000256" key="1">
    <source>
        <dbReference type="ARBA" id="ARBA00001946"/>
    </source>
</evidence>
<dbReference type="GO" id="GO:0046872">
    <property type="term" value="F:metal ion binding"/>
    <property type="evidence" value="ECO:0007669"/>
    <property type="project" value="UniProtKB-KW"/>
</dbReference>
<dbReference type="PANTHER" id="PTHR47707">
    <property type="entry name" value="8-OXO-DGTP DIPHOSPHATASE"/>
    <property type="match status" value="1"/>
</dbReference>
<evidence type="ECO:0000256" key="7">
    <source>
        <dbReference type="ARBA" id="ARBA00022801"/>
    </source>
</evidence>
<evidence type="ECO:0000256" key="6">
    <source>
        <dbReference type="ARBA" id="ARBA00022763"/>
    </source>
</evidence>
<dbReference type="EMBL" id="CAFBMW010000056">
    <property type="protein sequence ID" value="CAB4965716.1"/>
    <property type="molecule type" value="Genomic_DNA"/>
</dbReference>
<dbReference type="InterPro" id="IPR020476">
    <property type="entry name" value="Nudix_hydrolase"/>
</dbReference>
<dbReference type="InterPro" id="IPR047127">
    <property type="entry name" value="MutT-like"/>
</dbReference>
<sequence length="137" mass="15429">MKKQIDVVGAVVISDDRVLCVQRGLQGSLAGKWEFPGGKIEVGESPQEALEREIREELLCRIKVDAEVTTTRYEYDFGVVQLTTYYCHLLAGQPRLVEHAQMSWLAPEELHELEWAPADIPAVHLVQSQMMASDPTH</sequence>
<evidence type="ECO:0000256" key="8">
    <source>
        <dbReference type="ARBA" id="ARBA00022842"/>
    </source>
</evidence>
<keyword evidence="4" id="KW-0235">DNA replication</keyword>
<evidence type="ECO:0000256" key="4">
    <source>
        <dbReference type="ARBA" id="ARBA00022705"/>
    </source>
</evidence>
<reference evidence="13" key="1">
    <citation type="submission" date="2020-05" db="EMBL/GenBank/DDBJ databases">
        <authorList>
            <person name="Chiriac C."/>
            <person name="Salcher M."/>
            <person name="Ghai R."/>
            <person name="Kavagutti S V."/>
        </authorList>
    </citation>
    <scope>NUCLEOTIDE SEQUENCE</scope>
</reference>
<dbReference type="Gene3D" id="3.90.79.10">
    <property type="entry name" value="Nucleoside Triphosphate Pyrophosphohydrolase"/>
    <property type="match status" value="1"/>
</dbReference>
<dbReference type="PRINTS" id="PR00502">
    <property type="entry name" value="NUDIXFAMILY"/>
</dbReference>
<evidence type="ECO:0000313" key="13">
    <source>
        <dbReference type="EMBL" id="CAB4965716.1"/>
    </source>
</evidence>
<dbReference type="PANTHER" id="PTHR47707:SF1">
    <property type="entry name" value="NUDIX HYDROLASE FAMILY PROTEIN"/>
    <property type="match status" value="1"/>
</dbReference>
<dbReference type="PROSITE" id="PS51462">
    <property type="entry name" value="NUDIX"/>
    <property type="match status" value="1"/>
</dbReference>
<keyword evidence="3" id="KW-0515">Mutator protein</keyword>
<dbReference type="GO" id="GO:0008413">
    <property type="term" value="F:8-oxo-7,8-dihydroguanosine triphosphate pyrophosphatase activity"/>
    <property type="evidence" value="ECO:0007669"/>
    <property type="project" value="TreeGrafter"/>
</dbReference>
<comment type="catalytic activity">
    <reaction evidence="10">
        <text>8-oxo-dGTP + H2O = 8-oxo-dGMP + diphosphate + H(+)</text>
        <dbReference type="Rhea" id="RHEA:31575"/>
        <dbReference type="ChEBI" id="CHEBI:15377"/>
        <dbReference type="ChEBI" id="CHEBI:15378"/>
        <dbReference type="ChEBI" id="CHEBI:33019"/>
        <dbReference type="ChEBI" id="CHEBI:63224"/>
        <dbReference type="ChEBI" id="CHEBI:77896"/>
        <dbReference type="EC" id="3.6.1.55"/>
    </reaction>
</comment>
<name>A0A6J7LBQ7_9ZZZZ</name>
<dbReference type="AlphaFoldDB" id="A0A6J7LBQ7"/>
<evidence type="ECO:0000256" key="11">
    <source>
        <dbReference type="ARBA" id="ARBA00038905"/>
    </source>
</evidence>
<evidence type="ECO:0000256" key="3">
    <source>
        <dbReference type="ARBA" id="ARBA00022457"/>
    </source>
</evidence>
<dbReference type="GO" id="GO:0044716">
    <property type="term" value="F:8-oxo-GDP phosphatase activity"/>
    <property type="evidence" value="ECO:0007669"/>
    <property type="project" value="TreeGrafter"/>
</dbReference>
<dbReference type="GO" id="GO:0035539">
    <property type="term" value="F:8-oxo-7,8-dihydrodeoxyguanosine triphosphate pyrophosphatase activity"/>
    <property type="evidence" value="ECO:0007669"/>
    <property type="project" value="UniProtKB-EC"/>
</dbReference>
<organism evidence="13">
    <name type="scientific">freshwater metagenome</name>
    <dbReference type="NCBI Taxonomy" id="449393"/>
    <lineage>
        <taxon>unclassified sequences</taxon>
        <taxon>metagenomes</taxon>
        <taxon>ecological metagenomes</taxon>
    </lineage>
</organism>
<evidence type="ECO:0000256" key="5">
    <source>
        <dbReference type="ARBA" id="ARBA00022723"/>
    </source>
</evidence>
<protein>
    <recommendedName>
        <fullName evidence="11">8-oxo-dGTP diphosphatase</fullName>
        <ecNumber evidence="11">3.6.1.55</ecNumber>
    </recommendedName>
</protein>
<dbReference type="CDD" id="cd03425">
    <property type="entry name" value="NUDIX_MutT_NudA_like"/>
    <property type="match status" value="1"/>
</dbReference>
<dbReference type="GO" id="GO:0044715">
    <property type="term" value="F:8-oxo-dGDP phosphatase activity"/>
    <property type="evidence" value="ECO:0007669"/>
    <property type="project" value="TreeGrafter"/>
</dbReference>
<dbReference type="GO" id="GO:0006260">
    <property type="term" value="P:DNA replication"/>
    <property type="evidence" value="ECO:0007669"/>
    <property type="project" value="UniProtKB-KW"/>
</dbReference>
<dbReference type="Pfam" id="PF00293">
    <property type="entry name" value="NUDIX"/>
    <property type="match status" value="1"/>
</dbReference>
<comment type="similarity">
    <text evidence="2">Belongs to the Nudix hydrolase family.</text>
</comment>
<gene>
    <name evidence="13" type="ORF">UFOPK3662_03744</name>
</gene>
<keyword evidence="6" id="KW-0227">DNA damage</keyword>
<comment type="cofactor">
    <cofactor evidence="1">
        <name>Mg(2+)</name>
        <dbReference type="ChEBI" id="CHEBI:18420"/>
    </cofactor>
</comment>
<accession>A0A6J7LBQ7</accession>
<evidence type="ECO:0000256" key="10">
    <source>
        <dbReference type="ARBA" id="ARBA00035861"/>
    </source>
</evidence>
<evidence type="ECO:0000256" key="9">
    <source>
        <dbReference type="ARBA" id="ARBA00023204"/>
    </source>
</evidence>
<dbReference type="EC" id="3.6.1.55" evidence="11"/>
<dbReference type="GO" id="GO:0006281">
    <property type="term" value="P:DNA repair"/>
    <property type="evidence" value="ECO:0007669"/>
    <property type="project" value="UniProtKB-KW"/>
</dbReference>
<keyword evidence="9" id="KW-0234">DNA repair</keyword>
<evidence type="ECO:0000256" key="2">
    <source>
        <dbReference type="ARBA" id="ARBA00005582"/>
    </source>
</evidence>
<keyword evidence="5" id="KW-0479">Metal-binding</keyword>